<dbReference type="InterPro" id="IPR018247">
    <property type="entry name" value="EF_Hand_1_Ca_BS"/>
</dbReference>
<proteinExistence type="inferred from homology"/>
<dbReference type="PANTHER" id="PTHR21346">
    <property type="entry name" value="FUN14 DOMAIN CONTAINING"/>
    <property type="match status" value="1"/>
</dbReference>
<reference evidence="8 9" key="1">
    <citation type="submission" date="2017-03" db="EMBL/GenBank/DDBJ databases">
        <title>An alternative strategy for trypanosome survival in the mammalian bloodstream revealed through genome and transcriptome analysis of the ubiquitous bovine parasite Trypanosoma (Megatrypanum) theileri.</title>
        <authorList>
            <person name="Kelly S."/>
            <person name="Ivens A."/>
            <person name="Mott A."/>
            <person name="O'Neill E."/>
            <person name="Emms D."/>
            <person name="Macleod O."/>
            <person name="Voorheis P."/>
            <person name="Matthews J."/>
            <person name="Matthews K."/>
            <person name="Carrington M."/>
        </authorList>
    </citation>
    <scope>NUCLEOTIDE SEQUENCE [LARGE SCALE GENOMIC DNA]</scope>
    <source>
        <strain evidence="8">Edinburgh</strain>
    </source>
</reference>
<dbReference type="Pfam" id="PF04930">
    <property type="entry name" value="FUN14"/>
    <property type="match status" value="1"/>
</dbReference>
<evidence type="ECO:0000256" key="2">
    <source>
        <dbReference type="ARBA" id="ARBA00009160"/>
    </source>
</evidence>
<evidence type="ECO:0000256" key="6">
    <source>
        <dbReference type="SAM" id="Phobius"/>
    </source>
</evidence>
<dbReference type="GO" id="GO:0016020">
    <property type="term" value="C:membrane"/>
    <property type="evidence" value="ECO:0007669"/>
    <property type="project" value="UniProtKB-SubCell"/>
</dbReference>
<keyword evidence="4 6" id="KW-1133">Transmembrane helix</keyword>
<feature type="transmembrane region" description="Helical" evidence="6">
    <location>
        <begin position="38"/>
        <end position="57"/>
    </location>
</feature>
<keyword evidence="3 6" id="KW-0812">Transmembrane</keyword>
<protein>
    <recommendedName>
        <fullName evidence="7">EF-hand domain-containing protein</fullName>
    </recommendedName>
</protein>
<dbReference type="InterPro" id="IPR007014">
    <property type="entry name" value="FUN14"/>
</dbReference>
<dbReference type="PROSITE" id="PS50222">
    <property type="entry name" value="EF_HAND_2"/>
    <property type="match status" value="1"/>
</dbReference>
<dbReference type="RefSeq" id="XP_028884844.1">
    <property type="nucleotide sequence ID" value="XM_029023648.1"/>
</dbReference>
<comment type="subcellular location">
    <subcellularLocation>
        <location evidence="1">Membrane</location>
    </subcellularLocation>
</comment>
<evidence type="ECO:0000313" key="8">
    <source>
        <dbReference type="EMBL" id="ORC90778.1"/>
    </source>
</evidence>
<evidence type="ECO:0000256" key="4">
    <source>
        <dbReference type="ARBA" id="ARBA00022989"/>
    </source>
</evidence>
<comment type="caution">
    <text evidence="8">The sequence shown here is derived from an EMBL/GenBank/DDBJ whole genome shotgun (WGS) entry which is preliminary data.</text>
</comment>
<gene>
    <name evidence="8" type="ORF">TM35_000072020</name>
</gene>
<evidence type="ECO:0000313" key="9">
    <source>
        <dbReference type="Proteomes" id="UP000192257"/>
    </source>
</evidence>
<dbReference type="GO" id="GO:0005509">
    <property type="term" value="F:calcium ion binding"/>
    <property type="evidence" value="ECO:0007669"/>
    <property type="project" value="InterPro"/>
</dbReference>
<dbReference type="InterPro" id="IPR002048">
    <property type="entry name" value="EF_hand_dom"/>
</dbReference>
<evidence type="ECO:0000256" key="3">
    <source>
        <dbReference type="ARBA" id="ARBA00022692"/>
    </source>
</evidence>
<evidence type="ECO:0000256" key="5">
    <source>
        <dbReference type="ARBA" id="ARBA00023136"/>
    </source>
</evidence>
<dbReference type="STRING" id="67003.A0A1X0P1S3"/>
<accession>A0A1X0P1S3</accession>
<evidence type="ECO:0000259" key="7">
    <source>
        <dbReference type="PROSITE" id="PS50222"/>
    </source>
</evidence>
<name>A0A1X0P1S3_9TRYP</name>
<sequence>MSQKSASVKEAMKSSNKPVDGDGKIYAEVPKLKTAPGLLSTIGVSGVLGAAVGVASRRLTSDALYGAGLAVIGLQSLSYMGYIQINWKRVEQDITNVVDQNGDGKIDQKDLNIILKRFIKFAGSGLSDIAAFTAGFFLGAKFIV</sequence>
<dbReference type="Proteomes" id="UP000192257">
    <property type="component" value="Unassembled WGS sequence"/>
</dbReference>
<dbReference type="GeneID" id="39983428"/>
<feature type="transmembrane region" description="Helical" evidence="6">
    <location>
        <begin position="63"/>
        <end position="82"/>
    </location>
</feature>
<comment type="similarity">
    <text evidence="2">Belongs to the FUN14 family.</text>
</comment>
<dbReference type="AlphaFoldDB" id="A0A1X0P1S3"/>
<dbReference type="EMBL" id="NBCO01000007">
    <property type="protein sequence ID" value="ORC90778.1"/>
    <property type="molecule type" value="Genomic_DNA"/>
</dbReference>
<keyword evidence="9" id="KW-1185">Reference proteome</keyword>
<evidence type="ECO:0000256" key="1">
    <source>
        <dbReference type="ARBA" id="ARBA00004370"/>
    </source>
</evidence>
<dbReference type="VEuPathDB" id="TriTrypDB:TM35_000072020"/>
<dbReference type="OrthoDB" id="163794at2759"/>
<keyword evidence="5 6" id="KW-0472">Membrane</keyword>
<dbReference type="PANTHER" id="PTHR21346:SF10">
    <property type="entry name" value="TRANSMEMBRANE PROTEIN"/>
    <property type="match status" value="1"/>
</dbReference>
<organism evidence="8 9">
    <name type="scientific">Trypanosoma theileri</name>
    <dbReference type="NCBI Taxonomy" id="67003"/>
    <lineage>
        <taxon>Eukaryota</taxon>
        <taxon>Discoba</taxon>
        <taxon>Euglenozoa</taxon>
        <taxon>Kinetoplastea</taxon>
        <taxon>Metakinetoplastina</taxon>
        <taxon>Trypanosomatida</taxon>
        <taxon>Trypanosomatidae</taxon>
        <taxon>Trypanosoma</taxon>
    </lineage>
</organism>
<feature type="domain" description="EF-hand" evidence="7">
    <location>
        <begin position="96"/>
        <end position="121"/>
    </location>
</feature>
<dbReference type="PROSITE" id="PS00018">
    <property type="entry name" value="EF_HAND_1"/>
    <property type="match status" value="1"/>
</dbReference>
<feature type="transmembrane region" description="Helical" evidence="6">
    <location>
        <begin position="118"/>
        <end position="140"/>
    </location>
</feature>